<dbReference type="NCBIfam" id="TIGR00519">
    <property type="entry name" value="asnASE_I"/>
    <property type="match status" value="1"/>
</dbReference>
<feature type="active site" description="O-isoaspartyl threonine intermediate" evidence="4">
    <location>
        <position position="30"/>
    </location>
</feature>
<dbReference type="InterPro" id="IPR006034">
    <property type="entry name" value="Asparaginase/glutaminase-like"/>
</dbReference>
<dbReference type="InterPro" id="IPR027473">
    <property type="entry name" value="L-asparaginase_C"/>
</dbReference>
<dbReference type="FunFam" id="3.40.50.40:FF:000001">
    <property type="entry name" value="L-asparaginase 1"/>
    <property type="match status" value="1"/>
</dbReference>
<dbReference type="InterPro" id="IPR040919">
    <property type="entry name" value="Asparaginase_C"/>
</dbReference>
<reference evidence="11" key="1">
    <citation type="submission" date="2016-10" db="EMBL/GenBank/DDBJ databases">
        <authorList>
            <person name="Varghese N."/>
            <person name="Submissions S."/>
        </authorList>
    </citation>
    <scope>NUCLEOTIDE SEQUENCE [LARGE SCALE GENOMIC DNA]</scope>
    <source>
        <strain>GEY</strain>
        <strain evidence="11">DSM 9560</strain>
    </source>
</reference>
<dbReference type="OrthoDB" id="9788068at2"/>
<dbReference type="STRING" id="1003.SAMN04488541_104325"/>
<dbReference type="CDD" id="cd08963">
    <property type="entry name" value="L-asparaginase_I"/>
    <property type="match status" value="1"/>
</dbReference>
<evidence type="ECO:0000256" key="4">
    <source>
        <dbReference type="PIRSR" id="PIRSR001220-1"/>
    </source>
</evidence>
<evidence type="ECO:0000256" key="7">
    <source>
        <dbReference type="PROSITE-ProRule" id="PRU10100"/>
    </source>
</evidence>
<name>A0A1I2JCQ3_9BACT</name>
<dbReference type="InterPro" id="IPR027474">
    <property type="entry name" value="L-asparaginase_N"/>
</dbReference>
<dbReference type="InterPro" id="IPR041725">
    <property type="entry name" value="L-asparaginase_I"/>
</dbReference>
<dbReference type="Gene3D" id="3.40.50.40">
    <property type="match status" value="1"/>
</dbReference>
<keyword evidence="11" id="KW-1185">Reference proteome</keyword>
<dbReference type="InterPro" id="IPR027475">
    <property type="entry name" value="Asparaginase/glutaminase_AS2"/>
</dbReference>
<evidence type="ECO:0000313" key="10">
    <source>
        <dbReference type="EMBL" id="SFF50461.1"/>
    </source>
</evidence>
<dbReference type="SUPFAM" id="SSF53774">
    <property type="entry name" value="Glutaminase/Asparaginase"/>
    <property type="match status" value="1"/>
</dbReference>
<dbReference type="PIRSF" id="PIRSF500176">
    <property type="entry name" value="L_ASNase"/>
    <property type="match status" value="1"/>
</dbReference>
<feature type="active site" evidence="7">
    <location>
        <position position="106"/>
    </location>
</feature>
<dbReference type="EC" id="3.5.1.1" evidence="2"/>
<feature type="domain" description="L-asparaginase N-terminal" evidence="8">
    <location>
        <begin position="22"/>
        <end position="214"/>
    </location>
</feature>
<proteinExistence type="inferred from homology"/>
<comment type="similarity">
    <text evidence="1">Belongs to the asparaginase 1 family.</text>
</comment>
<dbReference type="PROSITE" id="PS51732">
    <property type="entry name" value="ASN_GLN_ASE_3"/>
    <property type="match status" value="1"/>
</dbReference>
<feature type="active site" evidence="6">
    <location>
        <position position="30"/>
    </location>
</feature>
<evidence type="ECO:0000259" key="9">
    <source>
        <dbReference type="Pfam" id="PF17763"/>
    </source>
</evidence>
<evidence type="ECO:0000256" key="6">
    <source>
        <dbReference type="PROSITE-ProRule" id="PRU10099"/>
    </source>
</evidence>
<dbReference type="InterPro" id="IPR006033">
    <property type="entry name" value="AsnA_fam"/>
</dbReference>
<dbReference type="RefSeq" id="WP_091549011.1">
    <property type="nucleotide sequence ID" value="NZ_FONY01000043.1"/>
</dbReference>
<feature type="binding site" evidence="5">
    <location>
        <begin position="106"/>
        <end position="107"/>
    </location>
    <ligand>
        <name>substrate</name>
    </ligand>
</feature>
<evidence type="ECO:0000259" key="8">
    <source>
        <dbReference type="Pfam" id="PF00710"/>
    </source>
</evidence>
<dbReference type="InterPro" id="IPR020827">
    <property type="entry name" value="Asparaginase/glutaminase_AS1"/>
</dbReference>
<feature type="binding site" evidence="5">
    <location>
        <position position="75"/>
    </location>
    <ligand>
        <name>substrate</name>
    </ligand>
</feature>
<dbReference type="PRINTS" id="PR00139">
    <property type="entry name" value="ASNGLNASE"/>
</dbReference>
<dbReference type="PIRSF" id="PIRSF001220">
    <property type="entry name" value="L-ASNase_gatD"/>
    <property type="match status" value="1"/>
</dbReference>
<evidence type="ECO:0000256" key="5">
    <source>
        <dbReference type="PIRSR" id="PIRSR001220-2"/>
    </source>
</evidence>
<keyword evidence="3" id="KW-0378">Hydrolase</keyword>
<evidence type="ECO:0000256" key="2">
    <source>
        <dbReference type="ARBA" id="ARBA00012920"/>
    </source>
</evidence>
<dbReference type="Gene3D" id="3.40.50.1170">
    <property type="entry name" value="L-asparaginase, N-terminal domain"/>
    <property type="match status" value="1"/>
</dbReference>
<dbReference type="Proteomes" id="UP000199513">
    <property type="component" value="Unassembled WGS sequence"/>
</dbReference>
<accession>A0A1I2JCQ3</accession>
<organism evidence="10 11">
    <name type="scientific">Thermoflexibacter ruber</name>
    <dbReference type="NCBI Taxonomy" id="1003"/>
    <lineage>
        <taxon>Bacteria</taxon>
        <taxon>Pseudomonadati</taxon>
        <taxon>Bacteroidota</taxon>
        <taxon>Cytophagia</taxon>
        <taxon>Cytophagales</taxon>
        <taxon>Thermoflexibacteraceae</taxon>
        <taxon>Thermoflexibacter</taxon>
    </lineage>
</organism>
<dbReference type="EMBL" id="FONY01000043">
    <property type="protein sequence ID" value="SFF50461.1"/>
    <property type="molecule type" value="Genomic_DNA"/>
</dbReference>
<dbReference type="InterPro" id="IPR036152">
    <property type="entry name" value="Asp/glu_Ase-like_sf"/>
</dbReference>
<dbReference type="InterPro" id="IPR037152">
    <property type="entry name" value="L-asparaginase_N_sf"/>
</dbReference>
<protein>
    <recommendedName>
        <fullName evidence="2">asparaginase</fullName>
        <ecNumber evidence="2">3.5.1.1</ecNumber>
    </recommendedName>
</protein>
<gene>
    <name evidence="10" type="ORF">SAMN04488541_104325</name>
</gene>
<sequence>MLNYYPTINIKTASVGSSDTSIFVIYTGGTIGMDYDKTHKHLKPLDFKYIIDKVPELRRFDFELTVLSLNEPIDSSNVQPHHWLNIGRMIYDFYNDYDAFVILHGTDTMAYSASALSYLLENLDKPVIFTGAQLPIGVTRTDARENFISALEIASTKNESGKALVPEVCIFFDHLLLRGNRSRKVQSFNFTAFKSQNCPPLAVAGIHIDYNKQLILPQPNEPFWFYNRMDSNVIIVKLYPGLSNAYLDHILHTPHLRGVVLETYGSGNAPSNDEFIGILKNAIDRGIVIYNVSQCNGGVIQGLYETSKKLAEIGVISGGDITPEAAITKLMFLLGNESDNQVIRQKLEVSIRGEITEHK</sequence>
<evidence type="ECO:0000256" key="1">
    <source>
        <dbReference type="ARBA" id="ARBA00010518"/>
    </source>
</evidence>
<dbReference type="GO" id="GO:0009066">
    <property type="term" value="P:aspartate family amino acid metabolic process"/>
    <property type="evidence" value="ECO:0007669"/>
    <property type="project" value="UniProtKB-ARBA"/>
</dbReference>
<feature type="domain" description="Asparaginase/glutaminase C-terminal" evidence="9">
    <location>
        <begin position="232"/>
        <end position="345"/>
    </location>
</feature>
<dbReference type="AlphaFoldDB" id="A0A1I2JCQ3"/>
<dbReference type="Pfam" id="PF17763">
    <property type="entry name" value="Asparaginase_C"/>
    <property type="match status" value="1"/>
</dbReference>
<dbReference type="SMART" id="SM00870">
    <property type="entry name" value="Asparaginase"/>
    <property type="match status" value="1"/>
</dbReference>
<dbReference type="GO" id="GO:0004067">
    <property type="term" value="F:asparaginase activity"/>
    <property type="evidence" value="ECO:0007669"/>
    <property type="project" value="UniProtKB-UniRule"/>
</dbReference>
<dbReference type="Pfam" id="PF00710">
    <property type="entry name" value="Asparaginase"/>
    <property type="match status" value="1"/>
</dbReference>
<dbReference type="PANTHER" id="PTHR11707:SF28">
    <property type="entry name" value="60 KDA LYSOPHOSPHOLIPASE"/>
    <property type="match status" value="1"/>
</dbReference>
<evidence type="ECO:0000313" key="11">
    <source>
        <dbReference type="Proteomes" id="UP000199513"/>
    </source>
</evidence>
<dbReference type="PROSITE" id="PS00917">
    <property type="entry name" value="ASN_GLN_ASE_2"/>
    <property type="match status" value="1"/>
</dbReference>
<evidence type="ECO:0000256" key="3">
    <source>
        <dbReference type="ARBA" id="ARBA00022801"/>
    </source>
</evidence>
<dbReference type="PANTHER" id="PTHR11707">
    <property type="entry name" value="L-ASPARAGINASE"/>
    <property type="match status" value="1"/>
</dbReference>
<dbReference type="SFLD" id="SFLDS00057">
    <property type="entry name" value="Glutaminase/Asparaginase"/>
    <property type="match status" value="1"/>
</dbReference>
<dbReference type="PROSITE" id="PS00144">
    <property type="entry name" value="ASN_GLN_ASE_1"/>
    <property type="match status" value="1"/>
</dbReference>